<dbReference type="EMBL" id="FRCF01000006">
    <property type="protein sequence ID" value="SHM18911.1"/>
    <property type="molecule type" value="Genomic_DNA"/>
</dbReference>
<comment type="subcellular location">
    <subcellularLocation>
        <location evidence="1">Cell membrane</location>
        <topology evidence="1">Multi-pass membrane protein</topology>
    </subcellularLocation>
</comment>
<dbReference type="RefSeq" id="WP_072710162.1">
    <property type="nucleotide sequence ID" value="NZ_FRCF01000006.1"/>
</dbReference>
<dbReference type="SUPFAM" id="SSF81665">
    <property type="entry name" value="Calcium ATPase, transmembrane domain M"/>
    <property type="match status" value="1"/>
</dbReference>
<dbReference type="GO" id="GO:0006883">
    <property type="term" value="P:intracellular sodium ion homeostasis"/>
    <property type="evidence" value="ECO:0007669"/>
    <property type="project" value="TreeGrafter"/>
</dbReference>
<dbReference type="InterPro" id="IPR023299">
    <property type="entry name" value="ATPase_P-typ_cyto_dom_N"/>
</dbReference>
<dbReference type="SUPFAM" id="SSF81653">
    <property type="entry name" value="Calcium ATPase, transduction domain A"/>
    <property type="match status" value="1"/>
</dbReference>
<dbReference type="InterPro" id="IPR001757">
    <property type="entry name" value="P_typ_ATPase"/>
</dbReference>
<evidence type="ECO:0000256" key="4">
    <source>
        <dbReference type="ARBA" id="ARBA00022448"/>
    </source>
</evidence>
<keyword evidence="21" id="KW-1185">Reference proteome</keyword>
<evidence type="ECO:0000256" key="15">
    <source>
        <dbReference type="ARBA" id="ARBA00023065"/>
    </source>
</evidence>
<feature type="transmembrane region" description="Helical" evidence="18">
    <location>
        <begin position="822"/>
        <end position="841"/>
    </location>
</feature>
<keyword evidence="12" id="KW-0067">ATP-binding</keyword>
<dbReference type="GO" id="GO:1990573">
    <property type="term" value="P:potassium ion import across plasma membrane"/>
    <property type="evidence" value="ECO:0007669"/>
    <property type="project" value="TreeGrafter"/>
</dbReference>
<keyword evidence="6" id="KW-0597">Phosphoprotein</keyword>
<evidence type="ECO:0000313" key="21">
    <source>
        <dbReference type="Proteomes" id="UP000184206"/>
    </source>
</evidence>
<dbReference type="Pfam" id="PF00689">
    <property type="entry name" value="Cation_ATPase_C"/>
    <property type="match status" value="1"/>
</dbReference>
<feature type="domain" description="Cation-transporting P-type ATPase N-terminal" evidence="19">
    <location>
        <begin position="5"/>
        <end position="79"/>
    </location>
</feature>
<dbReference type="PANTHER" id="PTHR43294">
    <property type="entry name" value="SODIUM/POTASSIUM-TRANSPORTING ATPASE SUBUNIT ALPHA"/>
    <property type="match status" value="1"/>
</dbReference>
<reference evidence="20 21" key="1">
    <citation type="submission" date="2016-11" db="EMBL/GenBank/DDBJ databases">
        <authorList>
            <person name="Jaros S."/>
            <person name="Januszkiewicz K."/>
            <person name="Wedrychowicz H."/>
        </authorList>
    </citation>
    <scope>NUCLEOTIDE SEQUENCE [LARGE SCALE GENOMIC DNA]</scope>
    <source>
        <strain evidence="20 21">DSM 16010</strain>
    </source>
</reference>
<comment type="similarity">
    <text evidence="2">Belongs to the cation transport ATPase (P-type) (TC 3.A.3) family. Type IIA subfamily.</text>
</comment>
<dbReference type="Pfam" id="PF00690">
    <property type="entry name" value="Cation_ATPase_N"/>
    <property type="match status" value="1"/>
</dbReference>
<dbReference type="InterPro" id="IPR036412">
    <property type="entry name" value="HAD-like_sf"/>
</dbReference>
<dbReference type="SFLD" id="SFLDS00003">
    <property type="entry name" value="Haloacid_Dehalogenase"/>
    <property type="match status" value="1"/>
</dbReference>
<evidence type="ECO:0000256" key="2">
    <source>
        <dbReference type="ARBA" id="ARBA00005675"/>
    </source>
</evidence>
<dbReference type="SMART" id="SM00831">
    <property type="entry name" value="Cation_ATPase_N"/>
    <property type="match status" value="1"/>
</dbReference>
<evidence type="ECO:0000256" key="17">
    <source>
        <dbReference type="ARBA" id="ARBA00048694"/>
    </source>
</evidence>
<dbReference type="GO" id="GO:0036376">
    <property type="term" value="P:sodium ion export across plasma membrane"/>
    <property type="evidence" value="ECO:0007669"/>
    <property type="project" value="TreeGrafter"/>
</dbReference>
<keyword evidence="10" id="KW-0547">Nucleotide-binding</keyword>
<dbReference type="SFLD" id="SFLDG00002">
    <property type="entry name" value="C1.7:_P-type_atpase_like"/>
    <property type="match status" value="1"/>
</dbReference>
<evidence type="ECO:0000256" key="14">
    <source>
        <dbReference type="ARBA" id="ARBA00022989"/>
    </source>
</evidence>
<dbReference type="SUPFAM" id="SSF81660">
    <property type="entry name" value="Metal cation-transporting ATPase, ATP-binding domain N"/>
    <property type="match status" value="1"/>
</dbReference>
<organism evidence="20 21">
    <name type="scientific">Lacicoccus alkaliphilus DSM 16010</name>
    <dbReference type="NCBI Taxonomy" id="1123231"/>
    <lineage>
        <taxon>Bacteria</taxon>
        <taxon>Bacillati</taxon>
        <taxon>Bacillota</taxon>
        <taxon>Bacilli</taxon>
        <taxon>Bacillales</taxon>
        <taxon>Salinicoccaceae</taxon>
        <taxon>Lacicoccus</taxon>
    </lineage>
</organism>
<keyword evidence="5" id="KW-1003">Cell membrane</keyword>
<dbReference type="InterPro" id="IPR023214">
    <property type="entry name" value="HAD_sf"/>
</dbReference>
<dbReference type="InterPro" id="IPR006068">
    <property type="entry name" value="ATPase_P-typ_cation-transptr_C"/>
</dbReference>
<dbReference type="Gene3D" id="3.40.50.1000">
    <property type="entry name" value="HAD superfamily/HAD-like"/>
    <property type="match status" value="1"/>
</dbReference>
<protein>
    <recommendedName>
        <fullName evidence="3">P-type Ca(2+) transporter</fullName>
        <ecNumber evidence="3">7.2.2.10</ecNumber>
    </recommendedName>
</protein>
<comment type="catalytic activity">
    <reaction evidence="17">
        <text>Ca(2+)(in) + ATP + H2O = Ca(2+)(out) + ADP + phosphate + H(+)</text>
        <dbReference type="Rhea" id="RHEA:18105"/>
        <dbReference type="ChEBI" id="CHEBI:15377"/>
        <dbReference type="ChEBI" id="CHEBI:15378"/>
        <dbReference type="ChEBI" id="CHEBI:29108"/>
        <dbReference type="ChEBI" id="CHEBI:30616"/>
        <dbReference type="ChEBI" id="CHEBI:43474"/>
        <dbReference type="ChEBI" id="CHEBI:456216"/>
        <dbReference type="EC" id="7.2.2.10"/>
    </reaction>
</comment>
<dbReference type="PRINTS" id="PR00119">
    <property type="entry name" value="CATATPASE"/>
</dbReference>
<proteinExistence type="inferred from homology"/>
<keyword evidence="14 18" id="KW-1133">Transmembrane helix</keyword>
<feature type="transmembrane region" description="Helical" evidence="18">
    <location>
        <begin position="711"/>
        <end position="729"/>
    </location>
</feature>
<dbReference type="GO" id="GO:0005886">
    <property type="term" value="C:plasma membrane"/>
    <property type="evidence" value="ECO:0007669"/>
    <property type="project" value="UniProtKB-SubCell"/>
</dbReference>
<keyword evidence="15" id="KW-0406">Ion transport</keyword>
<keyword evidence="11" id="KW-0106">Calcium</keyword>
<dbReference type="InterPro" id="IPR050510">
    <property type="entry name" value="Cation_transp_ATPase_P-type"/>
</dbReference>
<evidence type="ECO:0000256" key="1">
    <source>
        <dbReference type="ARBA" id="ARBA00004651"/>
    </source>
</evidence>
<dbReference type="PANTHER" id="PTHR43294:SF21">
    <property type="entry name" value="CATION TRANSPORTING ATPASE"/>
    <property type="match status" value="1"/>
</dbReference>
<evidence type="ECO:0000256" key="5">
    <source>
        <dbReference type="ARBA" id="ARBA00022475"/>
    </source>
</evidence>
<keyword evidence="9" id="KW-0479">Metal-binding</keyword>
<dbReference type="Pfam" id="PF13246">
    <property type="entry name" value="Cation_ATPase"/>
    <property type="match status" value="1"/>
</dbReference>
<evidence type="ECO:0000256" key="13">
    <source>
        <dbReference type="ARBA" id="ARBA00022967"/>
    </source>
</evidence>
<dbReference type="CDD" id="cd02080">
    <property type="entry name" value="P-type_ATPase_cation"/>
    <property type="match status" value="1"/>
</dbReference>
<keyword evidence="7" id="KW-0109">Calcium transport</keyword>
<dbReference type="InterPro" id="IPR023298">
    <property type="entry name" value="ATPase_P-typ_TM_dom_sf"/>
</dbReference>
<dbReference type="NCBIfam" id="TIGR01494">
    <property type="entry name" value="ATPase_P-type"/>
    <property type="match status" value="3"/>
</dbReference>
<dbReference type="Gene3D" id="3.40.1110.10">
    <property type="entry name" value="Calcium-transporting ATPase, cytoplasmic domain N"/>
    <property type="match status" value="1"/>
</dbReference>
<feature type="transmembrane region" description="Helical" evidence="18">
    <location>
        <begin position="750"/>
        <end position="772"/>
    </location>
</feature>
<evidence type="ECO:0000256" key="7">
    <source>
        <dbReference type="ARBA" id="ARBA00022568"/>
    </source>
</evidence>
<dbReference type="FunFam" id="3.40.50.1000:FF:000028">
    <property type="entry name" value="Calcium-transporting P-type ATPase, putative"/>
    <property type="match status" value="1"/>
</dbReference>
<dbReference type="InterPro" id="IPR004014">
    <property type="entry name" value="ATPase_P-typ_cation-transptr_N"/>
</dbReference>
<dbReference type="PRINTS" id="PR00120">
    <property type="entry name" value="HATPASE"/>
</dbReference>
<dbReference type="PROSITE" id="PS00154">
    <property type="entry name" value="ATPASE_E1_E2"/>
    <property type="match status" value="1"/>
</dbReference>
<feature type="transmembrane region" description="Helical" evidence="18">
    <location>
        <begin position="681"/>
        <end position="705"/>
    </location>
</feature>
<evidence type="ECO:0000256" key="6">
    <source>
        <dbReference type="ARBA" id="ARBA00022553"/>
    </source>
</evidence>
<dbReference type="Gene3D" id="2.70.150.10">
    <property type="entry name" value="Calcium-transporting ATPase, cytoplasmic transduction domain A"/>
    <property type="match status" value="1"/>
</dbReference>
<evidence type="ECO:0000259" key="19">
    <source>
        <dbReference type="SMART" id="SM00831"/>
    </source>
</evidence>
<dbReference type="SUPFAM" id="SSF56784">
    <property type="entry name" value="HAD-like"/>
    <property type="match status" value="1"/>
</dbReference>
<evidence type="ECO:0000256" key="18">
    <source>
        <dbReference type="SAM" id="Phobius"/>
    </source>
</evidence>
<dbReference type="AlphaFoldDB" id="A0A1M7GRT6"/>
<accession>A0A1M7GRT6</accession>
<feature type="transmembrane region" description="Helical" evidence="18">
    <location>
        <begin position="784"/>
        <end position="802"/>
    </location>
</feature>
<feature type="transmembrane region" description="Helical" evidence="18">
    <location>
        <begin position="246"/>
        <end position="264"/>
    </location>
</feature>
<dbReference type="GO" id="GO:1902600">
    <property type="term" value="P:proton transmembrane transport"/>
    <property type="evidence" value="ECO:0007669"/>
    <property type="project" value="TreeGrafter"/>
</dbReference>
<dbReference type="GO" id="GO:0005391">
    <property type="term" value="F:P-type sodium:potassium-exchanging transporter activity"/>
    <property type="evidence" value="ECO:0007669"/>
    <property type="project" value="TreeGrafter"/>
</dbReference>
<dbReference type="GO" id="GO:0016887">
    <property type="term" value="F:ATP hydrolysis activity"/>
    <property type="evidence" value="ECO:0007669"/>
    <property type="project" value="InterPro"/>
</dbReference>
<dbReference type="FunFam" id="3.40.50.1000:FF:000001">
    <property type="entry name" value="Phospholipid-transporting ATPase IC"/>
    <property type="match status" value="1"/>
</dbReference>
<dbReference type="FunFam" id="2.70.150.10:FF:000016">
    <property type="entry name" value="Calcium-transporting P-type ATPase putative"/>
    <property type="match status" value="1"/>
</dbReference>
<keyword evidence="13" id="KW-1278">Translocase</keyword>
<evidence type="ECO:0000256" key="12">
    <source>
        <dbReference type="ARBA" id="ARBA00022840"/>
    </source>
</evidence>
<feature type="transmembrane region" description="Helical" evidence="18">
    <location>
        <begin position="853"/>
        <end position="872"/>
    </location>
</feature>
<dbReference type="EC" id="7.2.2.10" evidence="3"/>
<dbReference type="GO" id="GO:0030007">
    <property type="term" value="P:intracellular potassium ion homeostasis"/>
    <property type="evidence" value="ECO:0007669"/>
    <property type="project" value="TreeGrafter"/>
</dbReference>
<sequence>MERKQWHAEQEEEVLQYFSVDKSQGLDGEDVARNLGTHGRNVLPKPEKVPEWRKFLGHFNDVLIYVLLAAAVVTAALGHFIDTAVILAVAIINAMIGYVQENRAEKALEGIQNMLSSNATVVREGRRLEIPADEVVPGDIVLFKAGDRLPADVRLIEANNLKVEESALTGESLAVKKQTAAIGSDAVLGDQVNMAFSGTSISSGSGRGIVVATGEQTELGKINTSMVETEQLQTPLLRQTAQFGKTISFIILLIAAVSFIYGYVFHDYPTTELLLAVISLAVAAIPEGLPAILSIILALGVQTMAGNNAIVKNLPSVETLGAVSVICSDKTGTLTRNEMTVTSIDLQDAAYSVTGTGYAPHGEIVAGRKNDDPSTLKAFLTCIKTVNETSLWKNGETGQWEISGEPTEGCLLTVAEKAEADIPALPPIDKIPFDSAYKYMAYLVETDGAKRLYIKGAPDRLLDMAYPEADDEDRVEWEKKLARIAGEGKRVLGAAYKDMPPETSEITHEDLTRGMNLLGFAGIIDPPREEAILAVEESKRAGINVKMITGDHKDTAIAIGRQLGIGDGQQAIEGRELDGMTDDELARAAMEYDIFARTSPQNKLQLVTALQAQGQITSMTGDGVNDAPALKRADIGVAMGIKGTEVSKEAARMILVDDNFETIVKAVREGRRVYDNLKKTILFILPTNGAEAFLILAALMFGLTMPLTPVQILWVNMVVSVTVSLALAFEKLEPNSMKRPPRPPETRLLSGYYIFRIALVSLLVGGGILLVNLELHDQGYPAEVIKTITLQSIVFAQLFHLYNCRSEVDFALNRNFFTNRIAFMVSGLLILLQVGVTYLPFMNTILGTVPIALEYWLIPIAIGISVFILIEIEKWITRSIIKRRSIRADEAEA</sequence>
<dbReference type="OrthoDB" id="9813266at2"/>
<dbReference type="InterPro" id="IPR044492">
    <property type="entry name" value="P_typ_ATPase_HD_dom"/>
</dbReference>
<name>A0A1M7GRT6_9BACL</name>
<dbReference type="GO" id="GO:0005524">
    <property type="term" value="F:ATP binding"/>
    <property type="evidence" value="ECO:0007669"/>
    <property type="project" value="UniProtKB-KW"/>
</dbReference>
<evidence type="ECO:0000256" key="9">
    <source>
        <dbReference type="ARBA" id="ARBA00022723"/>
    </source>
</evidence>
<keyword evidence="8 18" id="KW-0812">Transmembrane</keyword>
<keyword evidence="4" id="KW-0813">Transport</keyword>
<evidence type="ECO:0000256" key="8">
    <source>
        <dbReference type="ARBA" id="ARBA00022692"/>
    </source>
</evidence>
<evidence type="ECO:0000256" key="3">
    <source>
        <dbReference type="ARBA" id="ARBA00012790"/>
    </source>
</evidence>
<feature type="transmembrane region" description="Helical" evidence="18">
    <location>
        <begin position="63"/>
        <end position="96"/>
    </location>
</feature>
<dbReference type="InterPro" id="IPR008250">
    <property type="entry name" value="ATPase_P-typ_transduc_dom_A_sf"/>
</dbReference>
<feature type="transmembrane region" description="Helical" evidence="18">
    <location>
        <begin position="276"/>
        <end position="299"/>
    </location>
</feature>
<dbReference type="Proteomes" id="UP000184206">
    <property type="component" value="Unassembled WGS sequence"/>
</dbReference>
<dbReference type="GO" id="GO:0046872">
    <property type="term" value="F:metal ion binding"/>
    <property type="evidence" value="ECO:0007669"/>
    <property type="project" value="UniProtKB-KW"/>
</dbReference>
<evidence type="ECO:0000313" key="20">
    <source>
        <dbReference type="EMBL" id="SHM18911.1"/>
    </source>
</evidence>
<evidence type="ECO:0000256" key="10">
    <source>
        <dbReference type="ARBA" id="ARBA00022741"/>
    </source>
</evidence>
<dbReference type="SFLD" id="SFLDF00027">
    <property type="entry name" value="p-type_atpase"/>
    <property type="match status" value="1"/>
</dbReference>
<dbReference type="Pfam" id="PF00122">
    <property type="entry name" value="E1-E2_ATPase"/>
    <property type="match status" value="1"/>
</dbReference>
<evidence type="ECO:0000256" key="11">
    <source>
        <dbReference type="ARBA" id="ARBA00022837"/>
    </source>
</evidence>
<dbReference type="InterPro" id="IPR059000">
    <property type="entry name" value="ATPase_P-type_domA"/>
</dbReference>
<dbReference type="STRING" id="1123231.SAMN02745189_01722"/>
<dbReference type="Gene3D" id="1.20.1110.10">
    <property type="entry name" value="Calcium-transporting ATPase, transmembrane domain"/>
    <property type="match status" value="1"/>
</dbReference>
<gene>
    <name evidence="20" type="ORF">SAMN02745189_01722</name>
</gene>
<dbReference type="GO" id="GO:0005388">
    <property type="term" value="F:P-type calcium transporter activity"/>
    <property type="evidence" value="ECO:0007669"/>
    <property type="project" value="UniProtKB-EC"/>
</dbReference>
<dbReference type="InterPro" id="IPR018303">
    <property type="entry name" value="ATPase_P-typ_P_site"/>
</dbReference>
<keyword evidence="16 18" id="KW-0472">Membrane</keyword>
<evidence type="ECO:0000256" key="16">
    <source>
        <dbReference type="ARBA" id="ARBA00023136"/>
    </source>
</evidence>